<comment type="caution">
    <text evidence="1">The sequence shown here is derived from an EMBL/GenBank/DDBJ whole genome shotgun (WGS) entry which is preliminary data.</text>
</comment>
<reference evidence="1 2" key="1">
    <citation type="submission" date="2018-06" db="EMBL/GenBank/DDBJ databases">
        <title>The draft genome sequence of Crocinitomix sp. SM1701.</title>
        <authorList>
            <person name="Zhang X."/>
        </authorList>
    </citation>
    <scope>NUCLEOTIDE SEQUENCE [LARGE SCALE GENOMIC DNA]</scope>
    <source>
        <strain evidence="1 2">SM1701</strain>
    </source>
</reference>
<organism evidence="1 2">
    <name type="scientific">Putridiphycobacter roseus</name>
    <dbReference type="NCBI Taxonomy" id="2219161"/>
    <lineage>
        <taxon>Bacteria</taxon>
        <taxon>Pseudomonadati</taxon>
        <taxon>Bacteroidota</taxon>
        <taxon>Flavobacteriia</taxon>
        <taxon>Flavobacteriales</taxon>
        <taxon>Crocinitomicaceae</taxon>
        <taxon>Putridiphycobacter</taxon>
    </lineage>
</organism>
<dbReference type="EMBL" id="QKSB01000004">
    <property type="protein sequence ID" value="PZE17200.1"/>
    <property type="molecule type" value="Genomic_DNA"/>
</dbReference>
<keyword evidence="2" id="KW-1185">Reference proteome</keyword>
<dbReference type="AlphaFoldDB" id="A0A2W1N0Y8"/>
<evidence type="ECO:0000313" key="2">
    <source>
        <dbReference type="Proteomes" id="UP000249248"/>
    </source>
</evidence>
<proteinExistence type="predicted"/>
<gene>
    <name evidence="1" type="ORF">DNU06_07965</name>
</gene>
<protein>
    <submittedName>
        <fullName evidence="1">Uncharacterized protein</fullName>
    </submittedName>
</protein>
<evidence type="ECO:0000313" key="1">
    <source>
        <dbReference type="EMBL" id="PZE17200.1"/>
    </source>
</evidence>
<dbReference type="Proteomes" id="UP000249248">
    <property type="component" value="Unassembled WGS sequence"/>
</dbReference>
<sequence length="103" mass="11623">MLSPCAVRNFIQAKFSLPQTEVSNLSKTTFHTSSCAVVEEDAAINHSNITVNRVQVIGLVKKQVPVAISDAKKYVVPTAYQKKEYQIPIVPYFILYQNFKVYL</sequence>
<accession>A0A2W1N0Y8</accession>
<name>A0A2W1N0Y8_9FLAO</name>